<proteinExistence type="predicted"/>
<evidence type="ECO:0000313" key="2">
    <source>
        <dbReference type="Proteomes" id="UP001144978"/>
    </source>
</evidence>
<comment type="caution">
    <text evidence="1">The sequence shown here is derived from an EMBL/GenBank/DDBJ whole genome shotgun (WGS) entry which is preliminary data.</text>
</comment>
<gene>
    <name evidence="1" type="ORF">NUW54_g4266</name>
</gene>
<protein>
    <submittedName>
        <fullName evidence="1">Uncharacterized protein</fullName>
    </submittedName>
</protein>
<accession>A0ACC1Q034</accession>
<dbReference type="EMBL" id="JANSHE010000958">
    <property type="protein sequence ID" value="KAJ3005614.1"/>
    <property type="molecule type" value="Genomic_DNA"/>
</dbReference>
<keyword evidence="2" id="KW-1185">Reference proteome</keyword>
<organism evidence="1 2">
    <name type="scientific">Trametes sanguinea</name>
    <dbReference type="NCBI Taxonomy" id="158606"/>
    <lineage>
        <taxon>Eukaryota</taxon>
        <taxon>Fungi</taxon>
        <taxon>Dikarya</taxon>
        <taxon>Basidiomycota</taxon>
        <taxon>Agaricomycotina</taxon>
        <taxon>Agaricomycetes</taxon>
        <taxon>Polyporales</taxon>
        <taxon>Polyporaceae</taxon>
        <taxon>Trametes</taxon>
    </lineage>
</organism>
<reference evidence="1" key="1">
    <citation type="submission" date="2022-08" db="EMBL/GenBank/DDBJ databases">
        <title>Genome Sequence of Pycnoporus sanguineus.</title>
        <authorList>
            <person name="Buettner E."/>
        </authorList>
    </citation>
    <scope>NUCLEOTIDE SEQUENCE</scope>
    <source>
        <strain evidence="1">CG-C14</strain>
    </source>
</reference>
<evidence type="ECO:0000313" key="1">
    <source>
        <dbReference type="EMBL" id="KAJ3005614.1"/>
    </source>
</evidence>
<dbReference type="Proteomes" id="UP001144978">
    <property type="component" value="Unassembled WGS sequence"/>
</dbReference>
<sequence length="80" mass="8645">MTDFETFKSSFKGDLLTPDDPGYDQAIARWAKNGSDTVCPFPSTPTSDQVSTAQKGMGTRIQLRPAPAIWAMSSSVMNVS</sequence>
<name>A0ACC1Q034_9APHY</name>